<feature type="transmembrane region" description="Helical" evidence="2">
    <location>
        <begin position="65"/>
        <end position="87"/>
    </location>
</feature>
<evidence type="ECO:0000313" key="3">
    <source>
        <dbReference type="EMBL" id="MBT0993720.1"/>
    </source>
</evidence>
<evidence type="ECO:0000313" key="4">
    <source>
        <dbReference type="Proteomes" id="UP000722125"/>
    </source>
</evidence>
<evidence type="ECO:0000256" key="2">
    <source>
        <dbReference type="SAM" id="Phobius"/>
    </source>
</evidence>
<name>A0ABS5TX42_9CELL</name>
<feature type="transmembrane region" description="Helical" evidence="2">
    <location>
        <begin position="263"/>
        <end position="283"/>
    </location>
</feature>
<proteinExistence type="predicted"/>
<feature type="transmembrane region" description="Helical" evidence="2">
    <location>
        <begin position="124"/>
        <end position="144"/>
    </location>
</feature>
<protein>
    <submittedName>
        <fullName evidence="3">Uncharacterized protein</fullName>
    </submittedName>
</protein>
<gene>
    <name evidence="3" type="ORF">KIN34_05405</name>
</gene>
<dbReference type="Proteomes" id="UP000722125">
    <property type="component" value="Unassembled WGS sequence"/>
</dbReference>
<keyword evidence="4" id="KW-1185">Reference proteome</keyword>
<keyword evidence="2" id="KW-1133">Transmembrane helix</keyword>
<sequence length="340" mass="33239">MESEQGAARRRDGSAWGRGALPLLGLLLVAGGAWLVWAGSEPVPVEFTMAVGDTFPRAVVEPREVTPVTALGLALAVLGVVVLGVVVGRALARPRPAGGPAASPSTAQDVVPSGVPTAARPVRAVATAVLVGAVLAGTGGWLAWTASEPLTSTTAAVLTLDGAVPALPGPDDWATTSSGSLLTFGVLVGVGLVALGLALVAGAAAWAATERTPAGRPRPVAPAAPAAGSEPATAGDRAGARAEAHAGGQTAVRAGGHGGGRGAIATAVAGGALVAGGTALAWYGSRPRELAWFAYAPLAEGTSTGALWPAPAYVLGLVLVAIGIILLAGLGGWILARRRG</sequence>
<dbReference type="RefSeq" id="WP_214347765.1">
    <property type="nucleotide sequence ID" value="NZ_JAHBOH010000001.1"/>
</dbReference>
<feature type="transmembrane region" description="Helical" evidence="2">
    <location>
        <begin position="20"/>
        <end position="39"/>
    </location>
</feature>
<comment type="caution">
    <text evidence="3">The sequence shown here is derived from an EMBL/GenBank/DDBJ whole genome shotgun (WGS) entry which is preliminary data.</text>
</comment>
<keyword evidence="2" id="KW-0472">Membrane</keyword>
<feature type="transmembrane region" description="Helical" evidence="2">
    <location>
        <begin position="181"/>
        <end position="208"/>
    </location>
</feature>
<dbReference type="EMBL" id="JAHBOH010000001">
    <property type="protein sequence ID" value="MBT0993720.1"/>
    <property type="molecule type" value="Genomic_DNA"/>
</dbReference>
<accession>A0ABS5TX42</accession>
<organism evidence="3 4">
    <name type="scientific">Cellulomonas fulva</name>
    <dbReference type="NCBI Taxonomy" id="2835530"/>
    <lineage>
        <taxon>Bacteria</taxon>
        <taxon>Bacillati</taxon>
        <taxon>Actinomycetota</taxon>
        <taxon>Actinomycetes</taxon>
        <taxon>Micrococcales</taxon>
        <taxon>Cellulomonadaceae</taxon>
        <taxon>Cellulomonas</taxon>
    </lineage>
</organism>
<reference evidence="3 4" key="1">
    <citation type="submission" date="2021-05" db="EMBL/GenBank/DDBJ databases">
        <title>Description of Cellulomonas sp. DKR-3 sp. nov.</title>
        <authorList>
            <person name="Dahal R.H."/>
            <person name="Chaudhary D.K."/>
        </authorList>
    </citation>
    <scope>NUCLEOTIDE SEQUENCE [LARGE SCALE GENOMIC DNA]</scope>
    <source>
        <strain evidence="3 4">DKR-3</strain>
    </source>
</reference>
<keyword evidence="2" id="KW-0812">Transmembrane</keyword>
<feature type="compositionally biased region" description="Low complexity" evidence="1">
    <location>
        <begin position="210"/>
        <end position="237"/>
    </location>
</feature>
<feature type="region of interest" description="Disordered" evidence="1">
    <location>
        <begin position="210"/>
        <end position="251"/>
    </location>
</feature>
<feature type="transmembrane region" description="Helical" evidence="2">
    <location>
        <begin position="312"/>
        <end position="336"/>
    </location>
</feature>
<evidence type="ECO:0000256" key="1">
    <source>
        <dbReference type="SAM" id="MobiDB-lite"/>
    </source>
</evidence>